<reference evidence="9 10" key="1">
    <citation type="submission" date="2018-08" db="EMBL/GenBank/DDBJ databases">
        <authorList>
            <person name="Khan S.A."/>
            <person name="Jeon C.O."/>
            <person name="Chun B.H."/>
            <person name="Jeong S.E."/>
        </authorList>
    </citation>
    <scope>NUCLEOTIDE SEQUENCE [LARGE SCALE GENOMIC DNA]</scope>
    <source>
        <strain evidence="9 10">S-16</strain>
    </source>
</reference>
<comment type="caution">
    <text evidence="9">The sequence shown here is derived from an EMBL/GenBank/DDBJ whole genome shotgun (WGS) entry which is preliminary data.</text>
</comment>
<proteinExistence type="inferred from homology"/>
<dbReference type="PROSITE" id="PS00086">
    <property type="entry name" value="CYTOCHROME_P450"/>
    <property type="match status" value="1"/>
</dbReference>
<dbReference type="Proteomes" id="UP000267464">
    <property type="component" value="Unassembled WGS sequence"/>
</dbReference>
<feature type="binding site" description="axial binding residue" evidence="7">
    <location>
        <position position="465"/>
    </location>
    <ligand>
        <name>heme</name>
        <dbReference type="ChEBI" id="CHEBI:30413"/>
    </ligand>
    <ligandPart>
        <name>Fe</name>
        <dbReference type="ChEBI" id="CHEBI:18248"/>
    </ligandPart>
</feature>
<dbReference type="GO" id="GO:0016705">
    <property type="term" value="F:oxidoreductase activity, acting on paired donors, with incorporation or reduction of molecular oxygen"/>
    <property type="evidence" value="ECO:0007669"/>
    <property type="project" value="InterPro"/>
</dbReference>
<dbReference type="Pfam" id="PF00067">
    <property type="entry name" value="p450"/>
    <property type="match status" value="1"/>
</dbReference>
<reference evidence="9 10" key="2">
    <citation type="submission" date="2018-12" db="EMBL/GenBank/DDBJ databases">
        <title>Rhizobacter gummiphilus sp. nov., a rubber-degrading bacterium isolated from the soil of a botanical garden in Japan.</title>
        <authorList>
            <person name="Shunsuke S.S."/>
        </authorList>
    </citation>
    <scope>NUCLEOTIDE SEQUENCE [LARGE SCALE GENOMIC DNA]</scope>
    <source>
        <strain evidence="9 10">S-16</strain>
    </source>
</reference>
<organism evidence="9 10">
    <name type="scientific">Piscinibacter terrae</name>
    <dbReference type="NCBI Taxonomy" id="2496871"/>
    <lineage>
        <taxon>Bacteria</taxon>
        <taxon>Pseudomonadati</taxon>
        <taxon>Pseudomonadota</taxon>
        <taxon>Betaproteobacteria</taxon>
        <taxon>Burkholderiales</taxon>
        <taxon>Sphaerotilaceae</taxon>
        <taxon>Piscinibacter</taxon>
    </lineage>
</organism>
<dbReference type="PANTHER" id="PTHR24291">
    <property type="entry name" value="CYTOCHROME P450 FAMILY 4"/>
    <property type="match status" value="1"/>
</dbReference>
<evidence type="ECO:0000313" key="10">
    <source>
        <dbReference type="Proteomes" id="UP000267464"/>
    </source>
</evidence>
<keyword evidence="6 8" id="KW-0503">Monooxygenase</keyword>
<dbReference type="InterPro" id="IPR050196">
    <property type="entry name" value="Cytochrome_P450_Monoox"/>
</dbReference>
<keyword evidence="10" id="KW-1185">Reference proteome</keyword>
<evidence type="ECO:0000256" key="1">
    <source>
        <dbReference type="ARBA" id="ARBA00010617"/>
    </source>
</evidence>
<evidence type="ECO:0000256" key="7">
    <source>
        <dbReference type="PIRSR" id="PIRSR602401-1"/>
    </source>
</evidence>
<dbReference type="EMBL" id="QUSW01000005">
    <property type="protein sequence ID" value="RQP23076.1"/>
    <property type="molecule type" value="Genomic_DNA"/>
</dbReference>
<keyword evidence="4 8" id="KW-0560">Oxidoreductase</keyword>
<dbReference type="GO" id="GO:0020037">
    <property type="term" value="F:heme binding"/>
    <property type="evidence" value="ECO:0007669"/>
    <property type="project" value="InterPro"/>
</dbReference>
<dbReference type="InterPro" id="IPR017972">
    <property type="entry name" value="Cyt_P450_CS"/>
</dbReference>
<name>A0A3N7HPM8_9BURK</name>
<accession>A0A3N7HPM8</accession>
<dbReference type="PRINTS" id="PR00385">
    <property type="entry name" value="P450"/>
</dbReference>
<evidence type="ECO:0000256" key="8">
    <source>
        <dbReference type="RuleBase" id="RU000461"/>
    </source>
</evidence>
<sequence>MPVVSRSMWARMHEASEVRGGSRRAVGGSSLLRGTACIVAPGACRFHSRPGRRIAAEYGHRSSFRPRQPMTAQRPPGPSSAYFGIPLARRMFQDYVGFHQWLHREHGDAVFMQLGRMRDYCFAHPDLVREALVEKGKSFIRWKYGMEVFSRAHGQSVLITEGAVWQRQRRMLQPVFGPKRFDGYARQVVAGSAAALDALPVNQPVDFEHAMTMLTMDVIMRTMFSSEVPAEGVAASQAVRVLSRAGMKEMFLPFPIPQWVWLPWRPEANRARATLDTLVWRFIRERQAAPGEHDDLLAMLMSAADEEGDQGRLDPQQIRDQCMTTFLAGHETTATALTWWGWAMAAHPEIARRAAQEVDAALGGRSPVHADLHHLPYLAQTIKETLRMFPPAASLFTRQAIEDVQIGQWQIPKGAMVLVTPYVLHHDPRWFDEPGRFDPERFSPERAERIPRGAYLPFGLGPRVCIGSNFAAMEMALIAAMLLQRFEFRLLSGQPAPRPVLNVTLRPAEGMTLELRRRVPAASPAHAEEPAPA</sequence>
<keyword evidence="3 7" id="KW-0479">Metal-binding</keyword>
<keyword evidence="5 7" id="KW-0408">Iron</keyword>
<evidence type="ECO:0000313" key="9">
    <source>
        <dbReference type="EMBL" id="RQP23076.1"/>
    </source>
</evidence>
<dbReference type="AlphaFoldDB" id="A0A3N7HPM8"/>
<dbReference type="GO" id="GO:0004497">
    <property type="term" value="F:monooxygenase activity"/>
    <property type="evidence" value="ECO:0007669"/>
    <property type="project" value="UniProtKB-KW"/>
</dbReference>
<keyword evidence="2 7" id="KW-0349">Heme</keyword>
<dbReference type="SUPFAM" id="SSF48264">
    <property type="entry name" value="Cytochrome P450"/>
    <property type="match status" value="1"/>
</dbReference>
<evidence type="ECO:0000256" key="4">
    <source>
        <dbReference type="ARBA" id="ARBA00023002"/>
    </source>
</evidence>
<comment type="cofactor">
    <cofactor evidence="7">
        <name>heme</name>
        <dbReference type="ChEBI" id="CHEBI:30413"/>
    </cofactor>
</comment>
<dbReference type="GO" id="GO:0005506">
    <property type="term" value="F:iron ion binding"/>
    <property type="evidence" value="ECO:0007669"/>
    <property type="project" value="InterPro"/>
</dbReference>
<evidence type="ECO:0000256" key="3">
    <source>
        <dbReference type="ARBA" id="ARBA00022723"/>
    </source>
</evidence>
<gene>
    <name evidence="9" type="ORF">DZC73_18300</name>
</gene>
<dbReference type="InterPro" id="IPR036396">
    <property type="entry name" value="Cyt_P450_sf"/>
</dbReference>
<comment type="similarity">
    <text evidence="1 8">Belongs to the cytochrome P450 family.</text>
</comment>
<protein>
    <submittedName>
        <fullName evidence="9">Cytochrome P450</fullName>
    </submittedName>
</protein>
<dbReference type="PANTHER" id="PTHR24291:SF50">
    <property type="entry name" value="BIFUNCTIONAL ALBAFLAVENONE MONOOXYGENASE_TERPENE SYNTHASE"/>
    <property type="match status" value="1"/>
</dbReference>
<dbReference type="InterPro" id="IPR002401">
    <property type="entry name" value="Cyt_P450_E_grp-I"/>
</dbReference>
<evidence type="ECO:0000256" key="6">
    <source>
        <dbReference type="ARBA" id="ARBA00023033"/>
    </source>
</evidence>
<dbReference type="PRINTS" id="PR00463">
    <property type="entry name" value="EP450I"/>
</dbReference>
<dbReference type="InterPro" id="IPR001128">
    <property type="entry name" value="Cyt_P450"/>
</dbReference>
<evidence type="ECO:0000256" key="5">
    <source>
        <dbReference type="ARBA" id="ARBA00023004"/>
    </source>
</evidence>
<dbReference type="Gene3D" id="1.10.630.10">
    <property type="entry name" value="Cytochrome P450"/>
    <property type="match status" value="1"/>
</dbReference>
<evidence type="ECO:0000256" key="2">
    <source>
        <dbReference type="ARBA" id="ARBA00022617"/>
    </source>
</evidence>